<dbReference type="Proteomes" id="UP000318313">
    <property type="component" value="Chromosome"/>
</dbReference>
<evidence type="ECO:0000313" key="2">
    <source>
        <dbReference type="Proteomes" id="UP000318313"/>
    </source>
</evidence>
<organism evidence="1 2">
    <name type="scientific">Gimesia fumaroli</name>
    <dbReference type="NCBI Taxonomy" id="2527976"/>
    <lineage>
        <taxon>Bacteria</taxon>
        <taxon>Pseudomonadati</taxon>
        <taxon>Planctomycetota</taxon>
        <taxon>Planctomycetia</taxon>
        <taxon>Planctomycetales</taxon>
        <taxon>Planctomycetaceae</taxon>
        <taxon>Gimesia</taxon>
    </lineage>
</organism>
<dbReference type="EMBL" id="CP037452">
    <property type="protein sequence ID" value="QDV48461.1"/>
    <property type="molecule type" value="Genomic_DNA"/>
</dbReference>
<name>A0A518I5T5_9PLAN</name>
<gene>
    <name evidence="1" type="ORF">Enr17x_04730</name>
</gene>
<accession>A0A518I5T5</accession>
<sequence>MFLDLDEIIDFANEATEEVGKYFLNISVPPMKLMSDHYQLKSLKWESICYGDEELDKVPNDQRGIYAFSICHENDVLPPHGYILYIGIAGKGSNRSLRTRYKDYLNVKKVKKRARIARMIGHWHQVLRFYFAPIGNEVTSEDLELLEKQLNTAFMPPFSEGDLDAEIKMKRRAFR</sequence>
<proteinExistence type="predicted"/>
<dbReference type="AlphaFoldDB" id="A0A518I5T5"/>
<dbReference type="KEGG" id="gfm:Enr17x_04730"/>
<reference evidence="1 2" key="1">
    <citation type="submission" date="2019-03" db="EMBL/GenBank/DDBJ databases">
        <title>Deep-cultivation of Planctomycetes and their phenomic and genomic characterization uncovers novel biology.</title>
        <authorList>
            <person name="Wiegand S."/>
            <person name="Jogler M."/>
            <person name="Boedeker C."/>
            <person name="Pinto D."/>
            <person name="Vollmers J."/>
            <person name="Rivas-Marin E."/>
            <person name="Kohn T."/>
            <person name="Peeters S.H."/>
            <person name="Heuer A."/>
            <person name="Rast P."/>
            <person name="Oberbeckmann S."/>
            <person name="Bunk B."/>
            <person name="Jeske O."/>
            <person name="Meyerdierks A."/>
            <person name="Storesund J.E."/>
            <person name="Kallscheuer N."/>
            <person name="Luecker S."/>
            <person name="Lage O.M."/>
            <person name="Pohl T."/>
            <person name="Merkel B.J."/>
            <person name="Hornburger P."/>
            <person name="Mueller R.-W."/>
            <person name="Bruemmer F."/>
            <person name="Labrenz M."/>
            <person name="Spormann A.M."/>
            <person name="Op den Camp H."/>
            <person name="Overmann J."/>
            <person name="Amann R."/>
            <person name="Jetten M.S.M."/>
            <person name="Mascher T."/>
            <person name="Medema M.H."/>
            <person name="Devos D.P."/>
            <person name="Kaster A.-K."/>
            <person name="Ovreas L."/>
            <person name="Rohde M."/>
            <person name="Galperin M.Y."/>
            <person name="Jogler C."/>
        </authorList>
    </citation>
    <scope>NUCLEOTIDE SEQUENCE [LARGE SCALE GENOMIC DNA]</scope>
    <source>
        <strain evidence="1 2">Enr17</strain>
    </source>
</reference>
<evidence type="ECO:0008006" key="3">
    <source>
        <dbReference type="Google" id="ProtNLM"/>
    </source>
</evidence>
<protein>
    <recommendedName>
        <fullName evidence="3">GIY-YIG domain-containing protein</fullName>
    </recommendedName>
</protein>
<keyword evidence="2" id="KW-1185">Reference proteome</keyword>
<evidence type="ECO:0000313" key="1">
    <source>
        <dbReference type="EMBL" id="QDV48461.1"/>
    </source>
</evidence>